<gene>
    <name evidence="13" type="primary">pabC</name>
    <name evidence="13" type="ORF">ARN_13060</name>
    <name evidence="14" type="ORF">ArsFIN_24930</name>
</gene>
<dbReference type="GO" id="GO:0030170">
    <property type="term" value="F:pyridoxal phosphate binding"/>
    <property type="evidence" value="ECO:0007669"/>
    <property type="project" value="InterPro"/>
</dbReference>
<reference evidence="13" key="1">
    <citation type="journal article" date="2010" name="Insect Mol. Biol.">
        <title>The draft genome sequence of Arsenophonus nasoniae, son-killer bacterium of Nasonia vitripennis, reveals genes associated with virulence and symbiosis.</title>
        <authorList>
            <person name="Wilkes T."/>
            <person name="Darby A.C."/>
            <person name="Choi J."/>
            <person name="Colborne J.K."/>
            <person name="Werren J.H."/>
            <person name="Hurst G.D.D."/>
        </authorList>
    </citation>
    <scope>NUCLEOTIDE SEQUENCE</scope>
</reference>
<dbReference type="GO" id="GO:0005829">
    <property type="term" value="C:cytosol"/>
    <property type="evidence" value="ECO:0007669"/>
    <property type="project" value="TreeGrafter"/>
</dbReference>
<dbReference type="NCBIfam" id="TIGR03461">
    <property type="entry name" value="pabC_Proteo"/>
    <property type="match status" value="1"/>
</dbReference>
<dbReference type="Gene3D" id="3.30.470.10">
    <property type="match status" value="1"/>
</dbReference>
<dbReference type="GO" id="GO:0046656">
    <property type="term" value="P:folic acid biosynthetic process"/>
    <property type="evidence" value="ECO:0007669"/>
    <property type="project" value="UniProtKB-KW"/>
</dbReference>
<evidence type="ECO:0000256" key="11">
    <source>
        <dbReference type="ARBA" id="ARBA00069174"/>
    </source>
</evidence>
<dbReference type="PANTHER" id="PTHR42743:SF2">
    <property type="entry name" value="AMINODEOXYCHORISMATE LYASE"/>
    <property type="match status" value="1"/>
</dbReference>
<dbReference type="GO" id="GO:0008696">
    <property type="term" value="F:4-amino-4-deoxychorismate lyase activity"/>
    <property type="evidence" value="ECO:0007669"/>
    <property type="project" value="UniProtKB-UniRule"/>
</dbReference>
<evidence type="ECO:0000256" key="10">
    <source>
        <dbReference type="ARBA" id="ARBA00054027"/>
    </source>
</evidence>
<evidence type="ECO:0000313" key="14">
    <source>
        <dbReference type="EMBL" id="QBY43921.1"/>
    </source>
</evidence>
<evidence type="ECO:0000256" key="12">
    <source>
        <dbReference type="NCBIfam" id="TIGR03461"/>
    </source>
</evidence>
<dbReference type="Gene3D" id="3.20.10.10">
    <property type="entry name" value="D-amino Acid Aminotransferase, subunit A, domain 2"/>
    <property type="match status" value="1"/>
</dbReference>
<comment type="subunit">
    <text evidence="3">Homodimer.</text>
</comment>
<dbReference type="Proteomes" id="UP000295134">
    <property type="component" value="Chromosome"/>
</dbReference>
<dbReference type="FunFam" id="3.20.10.10:FF:000002">
    <property type="entry name" value="D-alanine aminotransferase"/>
    <property type="match status" value="1"/>
</dbReference>
<dbReference type="InterPro" id="IPR050571">
    <property type="entry name" value="Class-IV_PLP-Dep_Aminotrnsfr"/>
</dbReference>
<dbReference type="Pfam" id="PF01063">
    <property type="entry name" value="Aminotran_4"/>
    <property type="match status" value="1"/>
</dbReference>
<dbReference type="SUPFAM" id="SSF56752">
    <property type="entry name" value="D-aminoacid aminotransferase-like PLP-dependent enzymes"/>
    <property type="match status" value="1"/>
</dbReference>
<dbReference type="InterPro" id="IPR043131">
    <property type="entry name" value="BCAT-like_N"/>
</dbReference>
<dbReference type="EC" id="4.1.3.38" evidence="8 12"/>
<dbReference type="InterPro" id="IPR001544">
    <property type="entry name" value="Aminotrans_IV"/>
</dbReference>
<evidence type="ECO:0000256" key="1">
    <source>
        <dbReference type="ARBA" id="ARBA00001933"/>
    </source>
</evidence>
<dbReference type="InterPro" id="IPR017824">
    <property type="entry name" value="Aminodeoxychorismate_lyase_IV"/>
</dbReference>
<dbReference type="InterPro" id="IPR043132">
    <property type="entry name" value="BCAT-like_C"/>
</dbReference>
<comment type="function">
    <text evidence="10">Involved in the biosynthesis of p-aminobenzoate (PABA), a precursor of tetrahydrofolate. Converts 4-amino-4-deoxychorismate into 4-aminobenzoate (PABA) and pyruvate.</text>
</comment>
<organism evidence="13">
    <name type="scientific">Arsenophonus nasoniae</name>
    <name type="common">son-killer infecting Nasonia vitripennis</name>
    <dbReference type="NCBI Taxonomy" id="638"/>
    <lineage>
        <taxon>Bacteria</taxon>
        <taxon>Pseudomonadati</taxon>
        <taxon>Pseudomonadota</taxon>
        <taxon>Gammaproteobacteria</taxon>
        <taxon>Enterobacterales</taxon>
        <taxon>Morganellaceae</taxon>
        <taxon>Arsenophonus</taxon>
    </lineage>
</organism>
<comment type="catalytic activity">
    <reaction evidence="9">
        <text>4-amino-4-deoxychorismate = 4-aminobenzoate + pyruvate + H(+)</text>
        <dbReference type="Rhea" id="RHEA:16201"/>
        <dbReference type="ChEBI" id="CHEBI:15361"/>
        <dbReference type="ChEBI" id="CHEBI:15378"/>
        <dbReference type="ChEBI" id="CHEBI:17836"/>
        <dbReference type="ChEBI" id="CHEBI:58406"/>
        <dbReference type="EC" id="4.1.3.38"/>
    </reaction>
</comment>
<dbReference type="RefSeq" id="WP_338023277.1">
    <property type="nucleotide sequence ID" value="NZ_CP038613.1"/>
</dbReference>
<evidence type="ECO:0000256" key="8">
    <source>
        <dbReference type="ARBA" id="ARBA00035676"/>
    </source>
</evidence>
<dbReference type="AlphaFoldDB" id="D2TYS4"/>
<dbReference type="GeneID" id="96877530"/>
<sequence>MMICWINGEQRNNISVEDRAVQFGDGCFTTIRVVGHQPALLSHHIYRLQKGVKRLLLPTPDWQKLTADINKMAQLNKKDLAVIKIIISRGEGGRGYSIAGFNKATVIISLTDYPAIYLNQQQTGIDLTLSTIPVNNNPYLAGIKHLNRLEQILIKQQIELLNVDEAIVTDTNGILIGCCAANIFLRKGKQIYTPNLDHAGVEGVMRKQVIACLSDTDYELFYISDYPNILAHSDEVIITNALMPILSVNRILTQPKQPVWHYYSRELFNFLLPYCLRLN</sequence>
<accession>D2TYS4</accession>
<dbReference type="PANTHER" id="PTHR42743">
    <property type="entry name" value="AMINO-ACID AMINOTRANSFERASE"/>
    <property type="match status" value="1"/>
</dbReference>
<evidence type="ECO:0000313" key="15">
    <source>
        <dbReference type="Proteomes" id="UP000295134"/>
    </source>
</evidence>
<dbReference type="EMBL" id="FN545185">
    <property type="protein sequence ID" value="CBA72606.1"/>
    <property type="molecule type" value="Genomic_DNA"/>
</dbReference>
<evidence type="ECO:0000256" key="2">
    <source>
        <dbReference type="ARBA" id="ARBA00009320"/>
    </source>
</evidence>
<evidence type="ECO:0000256" key="7">
    <source>
        <dbReference type="ARBA" id="ARBA00035633"/>
    </source>
</evidence>
<comment type="cofactor">
    <cofactor evidence="1">
        <name>pyridoxal 5'-phosphate</name>
        <dbReference type="ChEBI" id="CHEBI:597326"/>
    </cofactor>
</comment>
<keyword evidence="5" id="KW-0289">Folate biosynthesis</keyword>
<evidence type="ECO:0000256" key="5">
    <source>
        <dbReference type="ARBA" id="ARBA00022909"/>
    </source>
</evidence>
<comment type="similarity">
    <text evidence="2">Belongs to the class-IV pyridoxal-phosphate-dependent aminotransferase family.</text>
</comment>
<dbReference type="EMBL" id="CP038613">
    <property type="protein sequence ID" value="QBY43921.1"/>
    <property type="molecule type" value="Genomic_DNA"/>
</dbReference>
<reference evidence="14 15" key="2">
    <citation type="submission" date="2019-03" db="EMBL/GenBank/DDBJ databases">
        <title>Long-read sequencing reveals hyperdense prophage content in a complex bacterial symbiont genome.</title>
        <authorList>
            <person name="Frost C.L."/>
            <person name="Siozios S."/>
            <person name="Nadal-Jimenez P."/>
            <person name="Brockhurst M.A."/>
            <person name="King K.C."/>
            <person name="Darby A.C."/>
            <person name="Hurst G.D.D."/>
        </authorList>
    </citation>
    <scope>NUCLEOTIDE SEQUENCE [LARGE SCALE GENOMIC DNA]</scope>
    <source>
        <strain evidence="14 15">FIN</strain>
    </source>
</reference>
<proteinExistence type="inferred from homology"/>
<keyword evidence="6 13" id="KW-0456">Lyase</keyword>
<dbReference type="InterPro" id="IPR036038">
    <property type="entry name" value="Aminotransferase-like"/>
</dbReference>
<evidence type="ECO:0000256" key="9">
    <source>
        <dbReference type="ARBA" id="ARBA00049529"/>
    </source>
</evidence>
<protein>
    <recommendedName>
        <fullName evidence="11 12">Aminodeoxychorismate lyase</fullName>
        <ecNumber evidence="8 12">4.1.3.38</ecNumber>
    </recommendedName>
</protein>
<dbReference type="GO" id="GO:0008153">
    <property type="term" value="P:4-aminobenzoate biosynthetic process"/>
    <property type="evidence" value="ECO:0007669"/>
    <property type="project" value="UniProtKB-UniRule"/>
</dbReference>
<evidence type="ECO:0000256" key="4">
    <source>
        <dbReference type="ARBA" id="ARBA00022898"/>
    </source>
</evidence>
<evidence type="ECO:0000256" key="6">
    <source>
        <dbReference type="ARBA" id="ARBA00023239"/>
    </source>
</evidence>
<evidence type="ECO:0000313" key="13">
    <source>
        <dbReference type="EMBL" id="CBA72606.1"/>
    </source>
</evidence>
<name>D2TYS4_9GAMM</name>
<keyword evidence="4" id="KW-0663">Pyridoxal phosphate</keyword>
<dbReference type="NCBIfam" id="NF004761">
    <property type="entry name" value="PRK06092.1"/>
    <property type="match status" value="1"/>
</dbReference>
<comment type="pathway">
    <text evidence="7">Cofactor biosynthesis; tetrahydrofolate biosynthesis; 4-aminobenzoate from chorismate: step 2/2.</text>
</comment>
<evidence type="ECO:0000256" key="3">
    <source>
        <dbReference type="ARBA" id="ARBA00011738"/>
    </source>
</evidence>
<dbReference type="KEGG" id="ans:ArsFIN_24930"/>
<dbReference type="CDD" id="cd01559">
    <property type="entry name" value="ADCL_like"/>
    <property type="match status" value="1"/>
</dbReference>